<comment type="caution">
    <text evidence="3">The sequence shown here is derived from an EMBL/GenBank/DDBJ whole genome shotgun (WGS) entry which is preliminary data.</text>
</comment>
<gene>
    <name evidence="3" type="ORF">HY834_08865</name>
</gene>
<feature type="signal peptide" evidence="2">
    <location>
        <begin position="1"/>
        <end position="23"/>
    </location>
</feature>
<keyword evidence="2" id="KW-0732">Signal</keyword>
<dbReference type="Proteomes" id="UP000782610">
    <property type="component" value="Unassembled WGS sequence"/>
</dbReference>
<feature type="chain" id="PRO_5036772775" evidence="2">
    <location>
        <begin position="24"/>
        <end position="157"/>
    </location>
</feature>
<evidence type="ECO:0000256" key="2">
    <source>
        <dbReference type="SAM" id="SignalP"/>
    </source>
</evidence>
<name>A0A933NYU8_9HYPH</name>
<evidence type="ECO:0000313" key="4">
    <source>
        <dbReference type="Proteomes" id="UP000782610"/>
    </source>
</evidence>
<reference evidence="3" key="1">
    <citation type="submission" date="2020-07" db="EMBL/GenBank/DDBJ databases">
        <title>Huge and variable diversity of episymbiotic CPR bacteria and DPANN archaea in groundwater ecosystems.</title>
        <authorList>
            <person name="He C.Y."/>
            <person name="Keren R."/>
            <person name="Whittaker M."/>
            <person name="Farag I.F."/>
            <person name="Doudna J."/>
            <person name="Cate J.H.D."/>
            <person name="Banfield J.F."/>
        </authorList>
    </citation>
    <scope>NUCLEOTIDE SEQUENCE</scope>
    <source>
        <strain evidence="3">NC_groundwater_1586_Pr3_B-0.1um_66_15</strain>
    </source>
</reference>
<feature type="transmembrane region" description="Helical" evidence="1">
    <location>
        <begin position="33"/>
        <end position="58"/>
    </location>
</feature>
<proteinExistence type="predicted"/>
<dbReference type="EMBL" id="JACRAF010000025">
    <property type="protein sequence ID" value="MBI4921847.1"/>
    <property type="molecule type" value="Genomic_DNA"/>
</dbReference>
<organism evidence="3 4">
    <name type="scientific">Devosia nanyangense</name>
    <dbReference type="NCBI Taxonomy" id="1228055"/>
    <lineage>
        <taxon>Bacteria</taxon>
        <taxon>Pseudomonadati</taxon>
        <taxon>Pseudomonadota</taxon>
        <taxon>Alphaproteobacteria</taxon>
        <taxon>Hyphomicrobiales</taxon>
        <taxon>Devosiaceae</taxon>
        <taxon>Devosia</taxon>
    </lineage>
</organism>
<accession>A0A933NYU8</accession>
<protein>
    <submittedName>
        <fullName evidence="3">Uncharacterized protein</fullName>
    </submittedName>
</protein>
<dbReference type="AlphaFoldDB" id="A0A933NYU8"/>
<keyword evidence="1" id="KW-0812">Transmembrane</keyword>
<sequence>MRLFKVAACVAALAILTCSAAFAAADTSVSIPIGDWLAGATGVLAPILAIAVLAALLYATKFLPATFQAYITKERIAAAEQLLERAVAFGLNKAAEAAKDKTVEVDVRNEAVAKAAQYAIDHGPEKLVTWMGGAPAVGEKIIARLPIPDEIKQRLGK</sequence>
<keyword evidence="1" id="KW-0472">Membrane</keyword>
<keyword evidence="1" id="KW-1133">Transmembrane helix</keyword>
<evidence type="ECO:0000256" key="1">
    <source>
        <dbReference type="SAM" id="Phobius"/>
    </source>
</evidence>
<evidence type="ECO:0000313" key="3">
    <source>
        <dbReference type="EMBL" id="MBI4921847.1"/>
    </source>
</evidence>